<name>A0ABU7DB74_9TELE</name>
<proteinExistence type="predicted"/>
<keyword evidence="2" id="KW-1185">Reference proteome</keyword>
<organism evidence="1 2">
    <name type="scientific">Characodon lateralis</name>
    <dbReference type="NCBI Taxonomy" id="208331"/>
    <lineage>
        <taxon>Eukaryota</taxon>
        <taxon>Metazoa</taxon>
        <taxon>Chordata</taxon>
        <taxon>Craniata</taxon>
        <taxon>Vertebrata</taxon>
        <taxon>Euteleostomi</taxon>
        <taxon>Actinopterygii</taxon>
        <taxon>Neopterygii</taxon>
        <taxon>Teleostei</taxon>
        <taxon>Neoteleostei</taxon>
        <taxon>Acanthomorphata</taxon>
        <taxon>Ovalentaria</taxon>
        <taxon>Atherinomorphae</taxon>
        <taxon>Cyprinodontiformes</taxon>
        <taxon>Goodeidae</taxon>
        <taxon>Characodon</taxon>
    </lineage>
</organism>
<evidence type="ECO:0000313" key="1">
    <source>
        <dbReference type="EMBL" id="MED6272156.1"/>
    </source>
</evidence>
<dbReference type="EMBL" id="JAHUTJ010019821">
    <property type="protein sequence ID" value="MED6272156.1"/>
    <property type="molecule type" value="Genomic_DNA"/>
</dbReference>
<sequence length="138" mass="15167">MGGKRGTPWTGRQCIAGQHLEIQDKQPCTHPFTPKGNLERIINLTGMSLDCGRKLEYPVRTHACTWRTCKLHAESPPAGSRTWDLLAVRQQCYQLSTGSSDVCLRATRCAVVPLSAIVALHTPPPSKSISLHPVQPLM</sequence>
<protein>
    <submittedName>
        <fullName evidence="1">Uncharacterized protein</fullName>
    </submittedName>
</protein>
<gene>
    <name evidence="1" type="ORF">CHARACLAT_027328</name>
</gene>
<dbReference type="Proteomes" id="UP001352852">
    <property type="component" value="Unassembled WGS sequence"/>
</dbReference>
<reference evidence="1 2" key="1">
    <citation type="submission" date="2021-06" db="EMBL/GenBank/DDBJ databases">
        <authorList>
            <person name="Palmer J.M."/>
        </authorList>
    </citation>
    <scope>NUCLEOTIDE SEQUENCE [LARGE SCALE GENOMIC DNA]</scope>
    <source>
        <strain evidence="1 2">CL_MEX2019</strain>
        <tissue evidence="1">Muscle</tissue>
    </source>
</reference>
<evidence type="ECO:0000313" key="2">
    <source>
        <dbReference type="Proteomes" id="UP001352852"/>
    </source>
</evidence>
<comment type="caution">
    <text evidence="1">The sequence shown here is derived from an EMBL/GenBank/DDBJ whole genome shotgun (WGS) entry which is preliminary data.</text>
</comment>
<accession>A0ABU7DB74</accession>